<proteinExistence type="predicted"/>
<dbReference type="PROSITE" id="PS50977">
    <property type="entry name" value="HTH_TETR_2"/>
    <property type="match status" value="1"/>
</dbReference>
<evidence type="ECO:0000256" key="1">
    <source>
        <dbReference type="ARBA" id="ARBA00023125"/>
    </source>
</evidence>
<evidence type="ECO:0000259" key="3">
    <source>
        <dbReference type="PROSITE" id="PS50977"/>
    </source>
</evidence>
<reference evidence="5" key="1">
    <citation type="journal article" date="2019" name="Int. J. Syst. Evol. Microbiol.">
        <title>The Global Catalogue of Microorganisms (GCM) 10K type strain sequencing project: providing services to taxonomists for standard genome sequencing and annotation.</title>
        <authorList>
            <consortium name="The Broad Institute Genomics Platform"/>
            <consortium name="The Broad Institute Genome Sequencing Center for Infectious Disease"/>
            <person name="Wu L."/>
            <person name="Ma J."/>
        </authorList>
    </citation>
    <scope>NUCLEOTIDE SEQUENCE [LARGE SCALE GENOMIC DNA]</scope>
    <source>
        <strain evidence="5">GH52</strain>
    </source>
</reference>
<feature type="domain" description="HTH tetR-type" evidence="3">
    <location>
        <begin position="6"/>
        <end position="66"/>
    </location>
</feature>
<keyword evidence="1 2" id="KW-0238">DNA-binding</keyword>
<protein>
    <submittedName>
        <fullName evidence="4">TetR/AcrR family transcriptional regulator</fullName>
    </submittedName>
</protein>
<dbReference type="SUPFAM" id="SSF46689">
    <property type="entry name" value="Homeodomain-like"/>
    <property type="match status" value="1"/>
</dbReference>
<sequence length="191" mass="21808">MPPKVEVTRDKILDAAFSLVREQGQEVLTARNIAKGLNCSTQPIYSAYENMDALKDELYDYALDYTVAVINAYEDSRNPNAINLINGILLLARNEKHLFRLVFLTEQKNYFLKDGTNKLKSVLFAAFLQSDTRLAKLEQAKLERIFLKLSIYVTGIGTMININTLKLDFVETKQLVIEMFEHLLASENIQI</sequence>
<dbReference type="InterPro" id="IPR009057">
    <property type="entry name" value="Homeodomain-like_sf"/>
</dbReference>
<gene>
    <name evidence="4" type="ORF">ACFSJH_19450</name>
</gene>
<evidence type="ECO:0000313" key="4">
    <source>
        <dbReference type="EMBL" id="MFD2117912.1"/>
    </source>
</evidence>
<name>A0ABW4YQR4_9BACL</name>
<dbReference type="Proteomes" id="UP001597362">
    <property type="component" value="Unassembled WGS sequence"/>
</dbReference>
<keyword evidence="5" id="KW-1185">Reference proteome</keyword>
<comment type="caution">
    <text evidence="4">The sequence shown here is derived from an EMBL/GenBank/DDBJ whole genome shotgun (WGS) entry which is preliminary data.</text>
</comment>
<dbReference type="InterPro" id="IPR001647">
    <property type="entry name" value="HTH_TetR"/>
</dbReference>
<dbReference type="RefSeq" id="WP_377775317.1">
    <property type="nucleotide sequence ID" value="NZ_JBHUHO010000048.1"/>
</dbReference>
<evidence type="ECO:0000313" key="5">
    <source>
        <dbReference type="Proteomes" id="UP001597362"/>
    </source>
</evidence>
<dbReference type="EMBL" id="JBHUHO010000048">
    <property type="protein sequence ID" value="MFD2117912.1"/>
    <property type="molecule type" value="Genomic_DNA"/>
</dbReference>
<accession>A0ABW4YQR4</accession>
<feature type="DNA-binding region" description="H-T-H motif" evidence="2">
    <location>
        <begin position="29"/>
        <end position="48"/>
    </location>
</feature>
<dbReference type="Gene3D" id="1.10.357.10">
    <property type="entry name" value="Tetracycline Repressor, domain 2"/>
    <property type="match status" value="1"/>
</dbReference>
<organism evidence="4 5">
    <name type="scientific">Paenibacillus yanchengensis</name>
    <dbReference type="NCBI Taxonomy" id="2035833"/>
    <lineage>
        <taxon>Bacteria</taxon>
        <taxon>Bacillati</taxon>
        <taxon>Bacillota</taxon>
        <taxon>Bacilli</taxon>
        <taxon>Bacillales</taxon>
        <taxon>Paenibacillaceae</taxon>
        <taxon>Paenibacillus</taxon>
    </lineage>
</organism>
<evidence type="ECO:0000256" key="2">
    <source>
        <dbReference type="PROSITE-ProRule" id="PRU00335"/>
    </source>
</evidence>